<dbReference type="SUPFAM" id="SSF52025">
    <property type="entry name" value="PA domain"/>
    <property type="match status" value="1"/>
</dbReference>
<dbReference type="PRINTS" id="PR00723">
    <property type="entry name" value="SUBTILISIN"/>
</dbReference>
<dbReference type="PROSITE" id="PS00138">
    <property type="entry name" value="SUBTILASE_SER"/>
    <property type="match status" value="1"/>
</dbReference>
<dbReference type="PROSITE" id="PS00137">
    <property type="entry name" value="SUBTILASE_HIS"/>
    <property type="match status" value="1"/>
</dbReference>
<comment type="caution">
    <text evidence="13">The sequence shown here is derived from an EMBL/GenBank/DDBJ whole genome shotgun (WGS) entry which is preliminary data.</text>
</comment>
<evidence type="ECO:0000256" key="10">
    <source>
        <dbReference type="RuleBase" id="RU003355"/>
    </source>
</evidence>
<dbReference type="InterPro" id="IPR023828">
    <property type="entry name" value="Peptidase_S8_Ser-AS"/>
</dbReference>
<dbReference type="InterPro" id="IPR036852">
    <property type="entry name" value="Peptidase_S8/S53_dom_sf"/>
</dbReference>
<feature type="domain" description="Peptidase S8/S53" evidence="11">
    <location>
        <begin position="180"/>
        <end position="635"/>
    </location>
</feature>
<dbReference type="PANTHER" id="PTHR43806:SF11">
    <property type="entry name" value="CEREVISIN-RELATED"/>
    <property type="match status" value="1"/>
</dbReference>
<dbReference type="Pfam" id="PF02225">
    <property type="entry name" value="PA"/>
    <property type="match status" value="1"/>
</dbReference>
<keyword evidence="4 9" id="KW-0645">Protease</keyword>
<proteinExistence type="inferred from homology"/>
<protein>
    <submittedName>
        <fullName evidence="13">Serine protease</fullName>
    </submittedName>
</protein>
<evidence type="ECO:0000313" key="13">
    <source>
        <dbReference type="EMBL" id="KYG62395.1"/>
    </source>
</evidence>
<evidence type="ECO:0000256" key="4">
    <source>
        <dbReference type="ARBA" id="ARBA00022670"/>
    </source>
</evidence>
<keyword evidence="7 9" id="KW-0720">Serine protease</keyword>
<dbReference type="InterPro" id="IPR034213">
    <property type="entry name" value="S8_Vpr-like"/>
</dbReference>
<gene>
    <name evidence="13" type="ORF">AZI86_16295</name>
</gene>
<keyword evidence="6 9" id="KW-0378">Hydrolase</keyword>
<sequence>MNLLANFLSKKTAVSGVLFTVMLTACTDQTSLHLLTGPELKDGLYTTRSEVAEPFVTILRLKNPALLETAKRVDGKLVIDPELLANIEAEQEATIEELKGISSEIRVLIRYKSVLNGIAIWAPADTLEKITSIPNVTMTERSGHFRRSTLAEVKAFTPVGKKTSVNFIGADKAHANGIRGQGMKVGIIDTGIDYTHKMLGGEGTEEAFKAIDPSAATPAFPNKKVVGGIDLAGSKFNTSSNNPAERIPVPDSNPIDESGHGTHVAGTVAGIGDGVNTYSGVAPDAVLYAIKVFGAGGTTSDEVVIAALEYAVNPSGDLKYEDQLDVVNLSLGGGYGNPHIMYATAIKNTVRGGTVVVASAGNEGDKGYIVGAPSISDEAISVASSIDNMDQNVFFPAATFMFGEQKLKAEFSEAAITKSLSTLESLQGELVDIGFADAELAPELKQQLAGKVAFIERGKVSFADKIKRAQEAGAIAVVVMNNSDTPVLFVMGGDATFNIPGVMISRKDGIKIREEMARSPVSVNLKTTDKVEKPWLIDTISDFSSRGPRSEDGMIKPEIAAPGTNIISADMGMGDKGAALSGTSMAGPHIAGVMALLKQKFPSLSGLELKSVLLGHGKVIADAKGNTYSVSRQGAGRVQVFSSFNATVVTTPSTLSFGITDLEKQKTLSMNLKVKNISAKAVSLTPTWKGSKALKVSVPAISLAAGEEKTVLIKAALTGSLMTAQTEELDGFLQLRDGEDLALQIPALAIVRQISQVKATSLVVAATSEVDSSGSTTELTLENKGVNSGDAYIFNLLGVDNRKPNNKPDWFPNRNCDMQSAGYRIVEKDGTRILQIAVKLYEGMTTWHSCEVNVQIDSNNDNITDQEIAGLPMSSLPGLDGDQFISLLLDGTKARQLRKQFEAAVKEDPKLKEDYTAAVQDTRGMLAVDNSTLAIIEANISKLALSDGGELSLKISTTHQDAGINEYDDYLEKQSTQWKKISVHAQAQGYVNIPEAVTLKAQEKVQVSLTKGYGAESLVVYMPQNRSVRDVLLEDSQSQVISPVFKVTDEQE</sequence>
<dbReference type="GO" id="GO:0004252">
    <property type="term" value="F:serine-type endopeptidase activity"/>
    <property type="evidence" value="ECO:0007669"/>
    <property type="project" value="UniProtKB-UniRule"/>
</dbReference>
<dbReference type="RefSeq" id="WP_061836356.1">
    <property type="nucleotide sequence ID" value="NZ_LUKE01000005.1"/>
</dbReference>
<dbReference type="InterPro" id="IPR000209">
    <property type="entry name" value="Peptidase_S8/S53_dom"/>
</dbReference>
<organism evidence="13 14">
    <name type="scientific">Bdellovibrio bacteriovorus</name>
    <dbReference type="NCBI Taxonomy" id="959"/>
    <lineage>
        <taxon>Bacteria</taxon>
        <taxon>Pseudomonadati</taxon>
        <taxon>Bdellovibrionota</taxon>
        <taxon>Bdellovibrionia</taxon>
        <taxon>Bdellovibrionales</taxon>
        <taxon>Pseudobdellovibrionaceae</taxon>
        <taxon>Bdellovibrio</taxon>
    </lineage>
</organism>
<evidence type="ECO:0000256" key="2">
    <source>
        <dbReference type="ARBA" id="ARBA00022512"/>
    </source>
</evidence>
<accession>A0A150WH42</accession>
<dbReference type="InterPro" id="IPR003137">
    <property type="entry name" value="PA_domain"/>
</dbReference>
<feature type="domain" description="PA" evidence="12">
    <location>
        <begin position="428"/>
        <end position="511"/>
    </location>
</feature>
<evidence type="ECO:0000256" key="8">
    <source>
        <dbReference type="PIRSR" id="PIRSR615500-1"/>
    </source>
</evidence>
<evidence type="ECO:0000256" key="5">
    <source>
        <dbReference type="ARBA" id="ARBA00022729"/>
    </source>
</evidence>
<evidence type="ECO:0000256" key="1">
    <source>
        <dbReference type="ARBA" id="ARBA00011073"/>
    </source>
</evidence>
<feature type="active site" description="Charge relay system" evidence="8 9">
    <location>
        <position position="584"/>
    </location>
</feature>
<evidence type="ECO:0000256" key="3">
    <source>
        <dbReference type="ARBA" id="ARBA00022525"/>
    </source>
</evidence>
<dbReference type="SUPFAM" id="SSF52743">
    <property type="entry name" value="Subtilisin-like"/>
    <property type="match status" value="1"/>
</dbReference>
<dbReference type="PROSITE" id="PS51892">
    <property type="entry name" value="SUBTILASE"/>
    <property type="match status" value="1"/>
</dbReference>
<reference evidence="13 14" key="1">
    <citation type="submission" date="2016-03" db="EMBL/GenBank/DDBJ databases">
        <authorList>
            <person name="Ploux O."/>
        </authorList>
    </citation>
    <scope>NUCLEOTIDE SEQUENCE [LARGE SCALE GENOMIC DNA]</scope>
    <source>
        <strain evidence="13 14">R0</strain>
    </source>
</reference>
<dbReference type="Gene3D" id="3.40.50.200">
    <property type="entry name" value="Peptidase S8/S53 domain"/>
    <property type="match status" value="1"/>
</dbReference>
<dbReference type="Proteomes" id="UP000075320">
    <property type="component" value="Unassembled WGS sequence"/>
</dbReference>
<feature type="active site" description="Charge relay system" evidence="8 9">
    <location>
        <position position="260"/>
    </location>
</feature>
<comment type="similarity">
    <text evidence="1 9 10">Belongs to the peptidase S8 family.</text>
</comment>
<evidence type="ECO:0000256" key="9">
    <source>
        <dbReference type="PROSITE-ProRule" id="PRU01240"/>
    </source>
</evidence>
<evidence type="ECO:0000256" key="6">
    <source>
        <dbReference type="ARBA" id="ARBA00022801"/>
    </source>
</evidence>
<feature type="active site" description="Charge relay system" evidence="8 9">
    <location>
        <position position="189"/>
    </location>
</feature>
<evidence type="ECO:0000259" key="11">
    <source>
        <dbReference type="Pfam" id="PF00082"/>
    </source>
</evidence>
<dbReference type="InterPro" id="IPR046450">
    <property type="entry name" value="PA_dom_sf"/>
</dbReference>
<dbReference type="GO" id="GO:0006508">
    <property type="term" value="P:proteolysis"/>
    <property type="evidence" value="ECO:0007669"/>
    <property type="project" value="UniProtKB-KW"/>
</dbReference>
<dbReference type="Pfam" id="PF00082">
    <property type="entry name" value="Peptidase_S8"/>
    <property type="match status" value="1"/>
</dbReference>
<keyword evidence="3" id="KW-0964">Secreted</keyword>
<dbReference type="EMBL" id="LUKE01000005">
    <property type="protein sequence ID" value="KYG62395.1"/>
    <property type="molecule type" value="Genomic_DNA"/>
</dbReference>
<keyword evidence="14" id="KW-1185">Reference proteome</keyword>
<dbReference type="CDD" id="cd04818">
    <property type="entry name" value="PA_subtilisin_1"/>
    <property type="match status" value="1"/>
</dbReference>
<dbReference type="InterPro" id="IPR023827">
    <property type="entry name" value="Peptidase_S8_Asp-AS"/>
</dbReference>
<dbReference type="CDD" id="cd07474">
    <property type="entry name" value="Peptidases_S8_subtilisin_Vpr-like"/>
    <property type="match status" value="1"/>
</dbReference>
<keyword evidence="5" id="KW-0732">Signal</keyword>
<dbReference type="PROSITE" id="PS00136">
    <property type="entry name" value="SUBTILASE_ASP"/>
    <property type="match status" value="1"/>
</dbReference>
<keyword evidence="2" id="KW-0134">Cell wall</keyword>
<evidence type="ECO:0000259" key="12">
    <source>
        <dbReference type="Pfam" id="PF02225"/>
    </source>
</evidence>
<dbReference type="InterPro" id="IPR022398">
    <property type="entry name" value="Peptidase_S8_His-AS"/>
</dbReference>
<dbReference type="AlphaFoldDB" id="A0A150WH42"/>
<dbReference type="InterPro" id="IPR050131">
    <property type="entry name" value="Peptidase_S8_subtilisin-like"/>
</dbReference>
<dbReference type="Gene3D" id="3.50.30.30">
    <property type="match status" value="1"/>
</dbReference>
<evidence type="ECO:0000313" key="14">
    <source>
        <dbReference type="Proteomes" id="UP000075320"/>
    </source>
</evidence>
<name>A0A150WH42_BDEBC</name>
<dbReference type="PANTHER" id="PTHR43806">
    <property type="entry name" value="PEPTIDASE S8"/>
    <property type="match status" value="1"/>
</dbReference>
<dbReference type="InterPro" id="IPR015500">
    <property type="entry name" value="Peptidase_S8_subtilisin-rel"/>
</dbReference>
<evidence type="ECO:0000256" key="7">
    <source>
        <dbReference type="ARBA" id="ARBA00022825"/>
    </source>
</evidence>